<evidence type="ECO:0000256" key="3">
    <source>
        <dbReference type="ARBA" id="ARBA00023239"/>
    </source>
</evidence>
<reference evidence="8" key="1">
    <citation type="journal article" date="2016" name="Genome Announc.">
        <title>Draft genome sequence of Aspergillus niger strain An76.</title>
        <authorList>
            <person name="Gong W."/>
            <person name="Cheng Z."/>
            <person name="Zhang H."/>
            <person name="Liu L."/>
            <person name="Gao P."/>
            <person name="Wang L."/>
        </authorList>
    </citation>
    <scope>NUCLEOTIDE SEQUENCE [LARGE SCALE GENOMIC DNA]</scope>
    <source>
        <strain evidence="8">An76</strain>
    </source>
</reference>
<keyword evidence="3" id="KW-0456">Lyase</keyword>
<dbReference type="GO" id="GO:0005737">
    <property type="term" value="C:cytoplasm"/>
    <property type="evidence" value="ECO:0007669"/>
    <property type="project" value="TreeGrafter"/>
</dbReference>
<dbReference type="GO" id="GO:0019172">
    <property type="term" value="F:glyoxalase III activity"/>
    <property type="evidence" value="ECO:0007669"/>
    <property type="project" value="UniProtKB-EC"/>
</dbReference>
<dbReference type="OMA" id="GEKTGFW"/>
<dbReference type="CDD" id="cd03141">
    <property type="entry name" value="GATase1_Hsp31_like"/>
    <property type="match status" value="1"/>
</dbReference>
<dbReference type="GO" id="GO:0019243">
    <property type="term" value="P:methylglyoxal catabolic process to D-lactate via S-lactoyl-glutathione"/>
    <property type="evidence" value="ECO:0007669"/>
    <property type="project" value="TreeGrafter"/>
</dbReference>
<gene>
    <name evidence="7" type="ORF">ABL_09346</name>
</gene>
<comment type="caution">
    <text evidence="7">The sequence shown here is derived from an EMBL/GenBank/DDBJ whole genome shotgun (WGS) entry which is preliminary data.</text>
</comment>
<evidence type="ECO:0000256" key="4">
    <source>
        <dbReference type="ARBA" id="ARBA00038493"/>
    </source>
</evidence>
<dbReference type="Proteomes" id="UP000068243">
    <property type="component" value="Unassembled WGS sequence"/>
</dbReference>
<dbReference type="VEuPathDB" id="FungiDB:An16g00930"/>
<proteinExistence type="inferred from homology"/>
<protein>
    <recommendedName>
        <fullName evidence="1">D-lactate dehydratase</fullName>
        <ecNumber evidence="1">4.2.1.130</ecNumber>
    </recommendedName>
</protein>
<organism evidence="7 8">
    <name type="scientific">Aspergillus niger</name>
    <dbReference type="NCBI Taxonomy" id="5061"/>
    <lineage>
        <taxon>Eukaryota</taxon>
        <taxon>Fungi</taxon>
        <taxon>Dikarya</taxon>
        <taxon>Ascomycota</taxon>
        <taxon>Pezizomycotina</taxon>
        <taxon>Eurotiomycetes</taxon>
        <taxon>Eurotiomycetidae</taxon>
        <taxon>Eurotiales</taxon>
        <taxon>Aspergillaceae</taxon>
        <taxon>Aspergillus</taxon>
        <taxon>Aspergillus subgen. Circumdati</taxon>
    </lineage>
</organism>
<evidence type="ECO:0000256" key="1">
    <source>
        <dbReference type="ARBA" id="ARBA00013134"/>
    </source>
</evidence>
<dbReference type="OrthoDB" id="543156at2759"/>
<comment type="similarity">
    <text evidence="4">Belongs to the peptidase C56 family. HSP31-like subfamily.</text>
</comment>
<dbReference type="InterPro" id="IPR029062">
    <property type="entry name" value="Class_I_gatase-like"/>
</dbReference>
<dbReference type="EC" id="4.2.1.130" evidence="1"/>
<dbReference type="VEuPathDB" id="FungiDB:M747DRAFT_372158"/>
<dbReference type="InterPro" id="IPR002818">
    <property type="entry name" value="DJ-1/PfpI"/>
</dbReference>
<dbReference type="Pfam" id="PF01965">
    <property type="entry name" value="DJ-1_PfpI"/>
    <property type="match status" value="1"/>
</dbReference>
<dbReference type="AlphaFoldDB" id="A0A117E376"/>
<dbReference type="PaxDb" id="5061-CADANGAP00012324"/>
<dbReference type="InterPro" id="IPR050325">
    <property type="entry name" value="Prot/Nucl_acid_deglycase"/>
</dbReference>
<evidence type="ECO:0000256" key="2">
    <source>
        <dbReference type="ARBA" id="ARBA00023016"/>
    </source>
</evidence>
<accession>A0A117E376</accession>
<evidence type="ECO:0000256" key="5">
    <source>
        <dbReference type="ARBA" id="ARBA00048082"/>
    </source>
</evidence>
<dbReference type="VEuPathDB" id="FungiDB:ASPNIDRAFT2_1158853"/>
<dbReference type="Gene3D" id="3.40.50.880">
    <property type="match status" value="1"/>
</dbReference>
<evidence type="ECO:0000259" key="6">
    <source>
        <dbReference type="Pfam" id="PF01965"/>
    </source>
</evidence>
<dbReference type="PANTHER" id="PTHR48094">
    <property type="entry name" value="PROTEIN/NUCLEIC ACID DEGLYCASE DJ-1-RELATED"/>
    <property type="match status" value="1"/>
</dbReference>
<dbReference type="VEuPathDB" id="FungiDB:ATCC64974_72160"/>
<evidence type="ECO:0000313" key="7">
    <source>
        <dbReference type="EMBL" id="GAQ46685.1"/>
    </source>
</evidence>
<sequence>MAPKVLVVLTSHDHHNANNNPTGWFLPEFAHPWDVLHSKAELVIASPAGGKAPLDPGSIEMFKEDPVSQKFLKEQESLWTNTVKLSDVVSRVSEFDAIFYVGGHGPMYDLYSDKTSLALIQAFAVAKKPVAAVCHGPAVLVNATTPSGTALLKGAEVTGFSNTEEDQVQLSSIMPFMLEDELKRVGATYVKAEQPWGEKVVVSQVAELGGAVITGQNPASATGVGKAILTALGL</sequence>
<dbReference type="EMBL" id="BCMY01000022">
    <property type="protein sequence ID" value="GAQ46685.1"/>
    <property type="molecule type" value="Genomic_DNA"/>
</dbReference>
<feature type="domain" description="DJ-1/PfpI" evidence="6">
    <location>
        <begin position="81"/>
        <end position="222"/>
    </location>
</feature>
<dbReference type="SUPFAM" id="SSF52317">
    <property type="entry name" value="Class I glutamine amidotransferase-like"/>
    <property type="match status" value="1"/>
</dbReference>
<name>A0A117E376_ASPNG</name>
<keyword evidence="2" id="KW-0346">Stress response</keyword>
<evidence type="ECO:0000313" key="8">
    <source>
        <dbReference type="Proteomes" id="UP000068243"/>
    </source>
</evidence>
<comment type="catalytic activity">
    <reaction evidence="5">
        <text>methylglyoxal + H2O = (R)-lactate + H(+)</text>
        <dbReference type="Rhea" id="RHEA:27754"/>
        <dbReference type="ChEBI" id="CHEBI:15377"/>
        <dbReference type="ChEBI" id="CHEBI:15378"/>
        <dbReference type="ChEBI" id="CHEBI:16004"/>
        <dbReference type="ChEBI" id="CHEBI:17158"/>
        <dbReference type="EC" id="4.2.1.130"/>
    </reaction>
</comment>
<dbReference type="PANTHER" id="PTHR48094:SF11">
    <property type="entry name" value="GLUTATHIONE-INDEPENDENT GLYOXALASE HSP31-RELATED"/>
    <property type="match status" value="1"/>
</dbReference>